<evidence type="ECO:0008006" key="7">
    <source>
        <dbReference type="Google" id="ProtNLM"/>
    </source>
</evidence>
<comment type="similarity">
    <text evidence="1">Belongs to the ATP-dependent AMP-binding enzyme family.</text>
</comment>
<dbReference type="Gene3D" id="3.30.300.30">
    <property type="match status" value="1"/>
</dbReference>
<accession>A0ABP8WE55</accession>
<dbReference type="Pfam" id="PF00501">
    <property type="entry name" value="AMP-binding"/>
    <property type="match status" value="1"/>
</dbReference>
<gene>
    <name evidence="5" type="ORF">GCM10023215_22900</name>
</gene>
<keyword evidence="2" id="KW-0436">Ligase</keyword>
<feature type="domain" description="AMP-binding enzyme C-terminal" evidence="4">
    <location>
        <begin position="410"/>
        <end position="488"/>
    </location>
</feature>
<dbReference type="PROSITE" id="PS00455">
    <property type="entry name" value="AMP_BINDING"/>
    <property type="match status" value="1"/>
</dbReference>
<evidence type="ECO:0000256" key="1">
    <source>
        <dbReference type="ARBA" id="ARBA00006432"/>
    </source>
</evidence>
<sequence length="503" mass="52545">MNLSVLLDMAAEGFGDRVVVGTRAEGLTAARLRGLAAGGASLVADAGADAVLYLAVNGPAFPVALFGAARAGVPLVPVNYRLGAAQLDHLLAQHPKALVVADAAQAGAAERVGLGVRTPAEFLRDAAAAAGTVSTEEGFVDPDSAAVVIYTSGTTSAPKGVVLRHANLVSYVLGTVEFASAEEAEAAVMSVPPYHVAAVSNALTNLYAGRRVLVLEAFTPAGWIELVRGEEVTHAMVVPTMLARIMDEPGLDRAVPSLRSLAYGGAAMPRRIVEQALREWPHVGFVNAYGLTETSSTITVLGPDEHRAALSSSDEAVRARLSSAGRAVPGIEIEVRDDAGAPVPAGTSGQIWVRGEQVSTEYAGRGSSVDGAGWFHTRDQGRLDDEGYLFVEGRVDDTIIRGAENIAPAEIEDVLLRHPDVADAVVVGVPDEEWGQRIEAVVVARPGTELDEAALDGLRESVRATLRSSKTPDRIQAWPEIPRTPTGKLLRRDVVAGLAPATG</sequence>
<dbReference type="InterPro" id="IPR025110">
    <property type="entry name" value="AMP-bd_C"/>
</dbReference>
<evidence type="ECO:0000259" key="4">
    <source>
        <dbReference type="Pfam" id="PF13193"/>
    </source>
</evidence>
<name>A0ABP8WE55_9PSEU</name>
<dbReference type="InterPro" id="IPR042099">
    <property type="entry name" value="ANL_N_sf"/>
</dbReference>
<evidence type="ECO:0000313" key="5">
    <source>
        <dbReference type="EMBL" id="GAA4686751.1"/>
    </source>
</evidence>
<evidence type="ECO:0000256" key="2">
    <source>
        <dbReference type="ARBA" id="ARBA00022598"/>
    </source>
</evidence>
<dbReference type="Proteomes" id="UP001500325">
    <property type="component" value="Unassembled WGS sequence"/>
</dbReference>
<evidence type="ECO:0000313" key="6">
    <source>
        <dbReference type="Proteomes" id="UP001500325"/>
    </source>
</evidence>
<dbReference type="InterPro" id="IPR000873">
    <property type="entry name" value="AMP-dep_synth/lig_dom"/>
</dbReference>
<keyword evidence="6" id="KW-1185">Reference proteome</keyword>
<dbReference type="Pfam" id="PF13193">
    <property type="entry name" value="AMP-binding_C"/>
    <property type="match status" value="1"/>
</dbReference>
<dbReference type="SUPFAM" id="SSF56801">
    <property type="entry name" value="Acetyl-CoA synthetase-like"/>
    <property type="match status" value="1"/>
</dbReference>
<comment type="caution">
    <text evidence="5">The sequence shown here is derived from an EMBL/GenBank/DDBJ whole genome shotgun (WGS) entry which is preliminary data.</text>
</comment>
<dbReference type="InterPro" id="IPR020845">
    <property type="entry name" value="AMP-binding_CS"/>
</dbReference>
<dbReference type="EMBL" id="BAABIC010000006">
    <property type="protein sequence ID" value="GAA4686751.1"/>
    <property type="molecule type" value="Genomic_DNA"/>
</dbReference>
<dbReference type="RefSeq" id="WP_345380354.1">
    <property type="nucleotide sequence ID" value="NZ_BAABIC010000006.1"/>
</dbReference>
<evidence type="ECO:0000259" key="3">
    <source>
        <dbReference type="Pfam" id="PF00501"/>
    </source>
</evidence>
<feature type="domain" description="AMP-dependent synthetase/ligase" evidence="3">
    <location>
        <begin position="10"/>
        <end position="362"/>
    </location>
</feature>
<reference evidence="6" key="1">
    <citation type="journal article" date="2019" name="Int. J. Syst. Evol. Microbiol.">
        <title>The Global Catalogue of Microorganisms (GCM) 10K type strain sequencing project: providing services to taxonomists for standard genome sequencing and annotation.</title>
        <authorList>
            <consortium name="The Broad Institute Genomics Platform"/>
            <consortium name="The Broad Institute Genome Sequencing Center for Infectious Disease"/>
            <person name="Wu L."/>
            <person name="Ma J."/>
        </authorList>
    </citation>
    <scope>NUCLEOTIDE SEQUENCE [LARGE SCALE GENOMIC DNA]</scope>
    <source>
        <strain evidence="6">JCM 18055</strain>
    </source>
</reference>
<dbReference type="PANTHER" id="PTHR43201">
    <property type="entry name" value="ACYL-COA SYNTHETASE"/>
    <property type="match status" value="1"/>
</dbReference>
<dbReference type="PANTHER" id="PTHR43201:SF5">
    <property type="entry name" value="MEDIUM-CHAIN ACYL-COA LIGASE ACSF2, MITOCHONDRIAL"/>
    <property type="match status" value="1"/>
</dbReference>
<protein>
    <recommendedName>
        <fullName evidence="7">Acyl-CoA synthetase (AMP-forming)/AMP-acid ligase II</fullName>
    </recommendedName>
</protein>
<dbReference type="InterPro" id="IPR045851">
    <property type="entry name" value="AMP-bd_C_sf"/>
</dbReference>
<organism evidence="5 6">
    <name type="scientific">Pseudonocardia yuanmonensis</name>
    <dbReference type="NCBI Taxonomy" id="1095914"/>
    <lineage>
        <taxon>Bacteria</taxon>
        <taxon>Bacillati</taxon>
        <taxon>Actinomycetota</taxon>
        <taxon>Actinomycetes</taxon>
        <taxon>Pseudonocardiales</taxon>
        <taxon>Pseudonocardiaceae</taxon>
        <taxon>Pseudonocardia</taxon>
    </lineage>
</organism>
<dbReference type="Gene3D" id="3.40.50.12780">
    <property type="entry name" value="N-terminal domain of ligase-like"/>
    <property type="match status" value="1"/>
</dbReference>
<proteinExistence type="inferred from homology"/>